<keyword evidence="6" id="KW-1185">Reference proteome</keyword>
<protein>
    <submittedName>
        <fullName evidence="5">AF-9 isoform X1</fullName>
    </submittedName>
</protein>
<feature type="compositionally biased region" description="Low complexity" evidence="3">
    <location>
        <begin position="462"/>
        <end position="475"/>
    </location>
</feature>
<dbReference type="GO" id="GO:0045893">
    <property type="term" value="P:positive regulation of DNA-templated transcription"/>
    <property type="evidence" value="ECO:0007669"/>
    <property type="project" value="TreeGrafter"/>
</dbReference>
<evidence type="ECO:0000256" key="2">
    <source>
        <dbReference type="PROSITE-ProRule" id="PRU00376"/>
    </source>
</evidence>
<dbReference type="EMBL" id="OW240916">
    <property type="protein sequence ID" value="CAH2293919.1"/>
    <property type="molecule type" value="Genomic_DNA"/>
</dbReference>
<feature type="compositionally biased region" description="Acidic residues" evidence="3">
    <location>
        <begin position="366"/>
        <end position="377"/>
    </location>
</feature>
<evidence type="ECO:0000313" key="6">
    <source>
        <dbReference type="Proteomes" id="UP001295444"/>
    </source>
</evidence>
<dbReference type="InterPro" id="IPR055129">
    <property type="entry name" value="YEATS_dom"/>
</dbReference>
<dbReference type="GO" id="GO:0008023">
    <property type="term" value="C:transcription elongation factor complex"/>
    <property type="evidence" value="ECO:0007669"/>
    <property type="project" value="TreeGrafter"/>
</dbReference>
<keyword evidence="1 2" id="KW-0539">Nucleus</keyword>
<feature type="region of interest" description="Disordered" evidence="3">
    <location>
        <begin position="166"/>
        <end position="409"/>
    </location>
</feature>
<dbReference type="Gene3D" id="1.20.1270.290">
    <property type="match status" value="1"/>
</dbReference>
<reference evidence="5" key="1">
    <citation type="submission" date="2022-03" db="EMBL/GenBank/DDBJ databases">
        <authorList>
            <person name="Alioto T."/>
            <person name="Alioto T."/>
            <person name="Gomez Garrido J."/>
        </authorList>
    </citation>
    <scope>NUCLEOTIDE SEQUENCE</scope>
</reference>
<dbReference type="Proteomes" id="UP001295444">
    <property type="component" value="Chromosome 05"/>
</dbReference>
<feature type="compositionally biased region" description="Low complexity" evidence="3">
    <location>
        <begin position="313"/>
        <end position="330"/>
    </location>
</feature>
<name>A0AAD1S803_PELCU</name>
<feature type="compositionally biased region" description="Polar residues" evidence="3">
    <location>
        <begin position="273"/>
        <end position="284"/>
    </location>
</feature>
<sequence length="558" mass="62749">MCAVQVKLELGHRAQVRKKPTLEGFTHDWMVFVRGPEHSNIQHFVEKVVFHLHESFPRPKRVCKDPPYKVEESGYAGFILPIEVYFKNKEEPKKVRFDYDLFLHLEGHPPVNHLRCEKLTFNNPTEEFRRKLLKAGGIMVMSEGSTFSSGTSLHLPSLPSNSLSFSDVKKSKSFHGSKDPNKLISINSSSNTSGSSSVGLSKPHKSSKEHKEKSSKDSKEHRSAFKEPSREHTKSSKDSSKKPKENKPLKDEKIVPKMVFKEPKPMSKDPRCENNNILTVSSGHQQEKKLSSKRPTHTDSEDPLSRKRKKSSSESSLKTFSNSSLLVLSSSEKKPLKDKSQPKPGKVKVESEVLDKKKLPLPPFEDIVDPNDTDLEDNMSSKSESGQPSPASSTSSSSSSLAPPHNHRQDFFVSCTGTLRSIMKDFNSDENEEESDDAEDNDSESERTVHMHGGSRARRISLSDGSNSESSSVSSPLRNEPPTLLKTSNNQAYLDELVELHRRLMTLRERHVLQQIVNLIEETGHFHITNTTFDFDLCSLDKTTVRKLQSYLETSGGS</sequence>
<feature type="compositionally biased region" description="Basic and acidic residues" evidence="3">
    <location>
        <begin position="331"/>
        <end position="358"/>
    </location>
</feature>
<dbReference type="InterPro" id="IPR040930">
    <property type="entry name" value="AF-9_AHD"/>
</dbReference>
<feature type="compositionally biased region" description="Acidic residues" evidence="3">
    <location>
        <begin position="428"/>
        <end position="443"/>
    </location>
</feature>
<feature type="compositionally biased region" description="Basic and acidic residues" evidence="3">
    <location>
        <begin position="209"/>
        <end position="272"/>
    </location>
</feature>
<dbReference type="Gene3D" id="2.60.40.1970">
    <property type="entry name" value="YEATS domain"/>
    <property type="match status" value="1"/>
</dbReference>
<dbReference type="CDD" id="cd16906">
    <property type="entry name" value="YEATS_AF-9_like"/>
    <property type="match status" value="1"/>
</dbReference>
<comment type="subcellular location">
    <subcellularLocation>
        <location evidence="2">Nucleus</location>
    </subcellularLocation>
</comment>
<dbReference type="FunFam" id="2.60.40.1970:FF:000003">
    <property type="entry name" value="MLLT1, super elongation complex subunit"/>
    <property type="match status" value="1"/>
</dbReference>
<organism evidence="5 6">
    <name type="scientific">Pelobates cultripes</name>
    <name type="common">Western spadefoot toad</name>
    <dbReference type="NCBI Taxonomy" id="61616"/>
    <lineage>
        <taxon>Eukaryota</taxon>
        <taxon>Metazoa</taxon>
        <taxon>Chordata</taxon>
        <taxon>Craniata</taxon>
        <taxon>Vertebrata</taxon>
        <taxon>Euteleostomi</taxon>
        <taxon>Amphibia</taxon>
        <taxon>Batrachia</taxon>
        <taxon>Anura</taxon>
        <taxon>Pelobatoidea</taxon>
        <taxon>Pelobatidae</taxon>
        <taxon>Pelobates</taxon>
    </lineage>
</organism>
<feature type="compositionally biased region" description="Low complexity" evidence="3">
    <location>
        <begin position="380"/>
        <end position="404"/>
    </location>
</feature>
<proteinExistence type="predicted"/>
<evidence type="ECO:0000256" key="3">
    <source>
        <dbReference type="SAM" id="MobiDB-lite"/>
    </source>
</evidence>
<evidence type="ECO:0000259" key="4">
    <source>
        <dbReference type="PROSITE" id="PS51037"/>
    </source>
</evidence>
<gene>
    <name evidence="5" type="ORF">PECUL_23A056850</name>
</gene>
<feature type="region of interest" description="Disordered" evidence="3">
    <location>
        <begin position="426"/>
        <end position="487"/>
    </location>
</feature>
<feature type="compositionally biased region" description="Basic and acidic residues" evidence="3">
    <location>
        <begin position="285"/>
        <end position="305"/>
    </location>
</feature>
<feature type="compositionally biased region" description="Low complexity" evidence="3">
    <location>
        <begin position="183"/>
        <end position="201"/>
    </location>
</feature>
<dbReference type="GO" id="GO:0003682">
    <property type="term" value="F:chromatin binding"/>
    <property type="evidence" value="ECO:0007669"/>
    <property type="project" value="TreeGrafter"/>
</dbReference>
<dbReference type="InterPro" id="IPR052790">
    <property type="entry name" value="YEATS_domain"/>
</dbReference>
<dbReference type="Pfam" id="PF03366">
    <property type="entry name" value="YEATS"/>
    <property type="match status" value="1"/>
</dbReference>
<dbReference type="PANTHER" id="PTHR47827:SF5">
    <property type="entry name" value="PROTEIN AF-9"/>
    <property type="match status" value="1"/>
</dbReference>
<dbReference type="PANTHER" id="PTHR47827">
    <property type="entry name" value="AHD DOMAIN-CONTAINING PROTEIN"/>
    <property type="match status" value="1"/>
</dbReference>
<evidence type="ECO:0000256" key="1">
    <source>
        <dbReference type="ARBA" id="ARBA00023242"/>
    </source>
</evidence>
<dbReference type="Pfam" id="PF17793">
    <property type="entry name" value="AHD"/>
    <property type="match status" value="1"/>
</dbReference>
<dbReference type="InterPro" id="IPR038704">
    <property type="entry name" value="YEAST_sf"/>
</dbReference>
<feature type="domain" description="YEATS" evidence="4">
    <location>
        <begin position="1"/>
        <end position="135"/>
    </location>
</feature>
<dbReference type="PROSITE" id="PS51037">
    <property type="entry name" value="YEATS"/>
    <property type="match status" value="1"/>
</dbReference>
<evidence type="ECO:0000313" key="5">
    <source>
        <dbReference type="EMBL" id="CAH2293919.1"/>
    </source>
</evidence>
<accession>A0AAD1S803</accession>
<dbReference type="AlphaFoldDB" id="A0AAD1S803"/>